<protein>
    <submittedName>
        <fullName evidence="1">Inositol hexakisphosphate and diphosphoinositol-pentakisphosphate kinase</fullName>
    </submittedName>
</protein>
<evidence type="ECO:0000313" key="2">
    <source>
        <dbReference type="EMBL" id="JAQ05251.1"/>
    </source>
</evidence>
<organism evidence="1">
    <name type="scientific">Lygus hesperus</name>
    <name type="common">Western plant bug</name>
    <dbReference type="NCBI Taxonomy" id="30085"/>
    <lineage>
        <taxon>Eukaryota</taxon>
        <taxon>Metazoa</taxon>
        <taxon>Ecdysozoa</taxon>
        <taxon>Arthropoda</taxon>
        <taxon>Hexapoda</taxon>
        <taxon>Insecta</taxon>
        <taxon>Pterygota</taxon>
        <taxon>Neoptera</taxon>
        <taxon>Paraneoptera</taxon>
        <taxon>Hemiptera</taxon>
        <taxon>Heteroptera</taxon>
        <taxon>Panheteroptera</taxon>
        <taxon>Cimicomorpha</taxon>
        <taxon>Miridae</taxon>
        <taxon>Mirini</taxon>
        <taxon>Lygus</taxon>
    </lineage>
</organism>
<dbReference type="EMBL" id="GBHO01028892">
    <property type="protein sequence ID" value="JAG14712.1"/>
    <property type="molecule type" value="Transcribed_RNA"/>
</dbReference>
<reference evidence="1" key="2">
    <citation type="submission" date="2014-07" db="EMBL/GenBank/DDBJ databases">
        <authorList>
            <person name="Hull J."/>
        </authorList>
    </citation>
    <scope>NUCLEOTIDE SEQUENCE</scope>
</reference>
<reference evidence="1" key="1">
    <citation type="journal article" date="2014" name="PLoS ONE">
        <title>Transcriptome-Based Identification of ABC Transporters in the Western Tarnished Plant Bug Lygus hesperus.</title>
        <authorList>
            <person name="Hull J.J."/>
            <person name="Chaney K."/>
            <person name="Geib S.M."/>
            <person name="Fabrick J.A."/>
            <person name="Brent C.S."/>
            <person name="Walsh D."/>
            <person name="Lavine L.C."/>
        </authorList>
    </citation>
    <scope>NUCLEOTIDE SEQUENCE</scope>
</reference>
<accession>A0A0A9X1W7</accession>
<keyword evidence="1" id="KW-0418">Kinase</keyword>
<reference evidence="2" key="3">
    <citation type="journal article" date="2016" name="Gigascience">
        <title>De novo construction of an expanded transcriptome assembly for the western tarnished plant bug, Lygus hesperus.</title>
        <authorList>
            <person name="Tassone E.E."/>
            <person name="Geib S.M."/>
            <person name="Hall B."/>
            <person name="Fabrick J.A."/>
            <person name="Brent C.S."/>
            <person name="Hull J.J."/>
        </authorList>
    </citation>
    <scope>NUCLEOTIDE SEQUENCE</scope>
</reference>
<dbReference type="AlphaFoldDB" id="A0A0A9X1W7"/>
<dbReference type="EMBL" id="GDHC01013378">
    <property type="protein sequence ID" value="JAQ05251.1"/>
    <property type="molecule type" value="Transcribed_RNA"/>
</dbReference>
<proteinExistence type="predicted"/>
<evidence type="ECO:0000313" key="1">
    <source>
        <dbReference type="EMBL" id="JAG14712.1"/>
    </source>
</evidence>
<sequence length="108" mass="12276">MLLSNIADNATVSTTLESLELNYLSHGAWRLYEDLSCPPNDPYRFTVSFMFSPGAALEPFIFVEDGHLLPVSRPTPITSCIPFDEFKARFANLDYHVDNLAPDFFNLW</sequence>
<keyword evidence="1" id="KW-0808">Transferase</keyword>
<dbReference type="GO" id="GO:0016301">
    <property type="term" value="F:kinase activity"/>
    <property type="evidence" value="ECO:0007669"/>
    <property type="project" value="UniProtKB-KW"/>
</dbReference>
<name>A0A0A9X1W7_LYGHE</name>
<gene>
    <name evidence="1" type="ORF">CM83_99098</name>
    <name evidence="2" type="ORF">g.6179</name>
</gene>